<proteinExistence type="predicted"/>
<evidence type="ECO:0000313" key="2">
    <source>
        <dbReference type="EMBL" id="AYV75792.1"/>
    </source>
</evidence>
<keyword evidence="1" id="KW-1133">Transmembrane helix</keyword>
<keyword evidence="1" id="KW-0472">Membrane</keyword>
<organism evidence="2">
    <name type="scientific">Terrestrivirus sp</name>
    <dbReference type="NCBI Taxonomy" id="2487775"/>
    <lineage>
        <taxon>Viruses</taxon>
        <taxon>Varidnaviria</taxon>
        <taxon>Bamfordvirae</taxon>
        <taxon>Nucleocytoviricota</taxon>
        <taxon>Megaviricetes</taxon>
        <taxon>Imitervirales</taxon>
        <taxon>Mimiviridae</taxon>
        <taxon>Klosneuvirinae</taxon>
    </lineage>
</organism>
<name>A0A3G4ZLQ8_9VIRU</name>
<reference evidence="2" key="1">
    <citation type="submission" date="2018-10" db="EMBL/GenBank/DDBJ databases">
        <title>Hidden diversity of soil giant viruses.</title>
        <authorList>
            <person name="Schulz F."/>
            <person name="Alteio L."/>
            <person name="Goudeau D."/>
            <person name="Ryan E.M."/>
            <person name="Malmstrom R.R."/>
            <person name="Blanchard J."/>
            <person name="Woyke T."/>
        </authorList>
    </citation>
    <scope>NUCLEOTIDE SEQUENCE</scope>
    <source>
        <strain evidence="2">TEV1</strain>
    </source>
</reference>
<keyword evidence="1" id="KW-0812">Transmembrane</keyword>
<feature type="transmembrane region" description="Helical" evidence="1">
    <location>
        <begin position="44"/>
        <end position="62"/>
    </location>
</feature>
<sequence length="108" mass="12839">MSEIISENIMTGIIDKENYIINKKMDELNDINGANKELFKYIKYWLYAIIIITIIFLCFHVISSNYWDYVIYPVYSTYDVDCGQNNQYSKWMIKNTPAYPPPLINFID</sequence>
<evidence type="ECO:0000256" key="1">
    <source>
        <dbReference type="SAM" id="Phobius"/>
    </source>
</evidence>
<gene>
    <name evidence="2" type="ORF">Terrestrivirus3_61</name>
</gene>
<accession>A0A3G4ZLQ8</accession>
<dbReference type="EMBL" id="MK071981">
    <property type="protein sequence ID" value="AYV75792.1"/>
    <property type="molecule type" value="Genomic_DNA"/>
</dbReference>
<protein>
    <submittedName>
        <fullName evidence="2">Uncharacterized protein</fullName>
    </submittedName>
</protein>